<organism evidence="2 3">
    <name type="scientific">Ktedonosporobacter rubrisoli</name>
    <dbReference type="NCBI Taxonomy" id="2509675"/>
    <lineage>
        <taxon>Bacteria</taxon>
        <taxon>Bacillati</taxon>
        <taxon>Chloroflexota</taxon>
        <taxon>Ktedonobacteria</taxon>
        <taxon>Ktedonobacterales</taxon>
        <taxon>Ktedonosporobacteraceae</taxon>
        <taxon>Ktedonosporobacter</taxon>
    </lineage>
</organism>
<dbReference type="Gene3D" id="1.10.10.10">
    <property type="entry name" value="Winged helix-like DNA-binding domain superfamily/Winged helix DNA-binding domain"/>
    <property type="match status" value="1"/>
</dbReference>
<dbReference type="Pfam" id="PF03704">
    <property type="entry name" value="BTAD"/>
    <property type="match status" value="1"/>
</dbReference>
<evidence type="ECO:0000313" key="2">
    <source>
        <dbReference type="EMBL" id="QBD76204.1"/>
    </source>
</evidence>
<dbReference type="InterPro" id="IPR005158">
    <property type="entry name" value="BTAD"/>
</dbReference>
<accession>A0A4P6JLW3</accession>
<dbReference type="AlphaFoldDB" id="A0A4P6JLW3"/>
<dbReference type="OrthoDB" id="137779at2"/>
<dbReference type="Gene3D" id="1.25.40.10">
    <property type="entry name" value="Tetratricopeptide repeat domain"/>
    <property type="match status" value="1"/>
</dbReference>
<dbReference type="PANTHER" id="PTHR35807">
    <property type="entry name" value="TRANSCRIPTIONAL REGULATOR REDD-RELATED"/>
    <property type="match status" value="1"/>
</dbReference>
<proteinExistence type="predicted"/>
<dbReference type="SMART" id="SM01043">
    <property type="entry name" value="BTAD"/>
    <property type="match status" value="1"/>
</dbReference>
<dbReference type="KEGG" id="kbs:EPA93_09345"/>
<dbReference type="Proteomes" id="UP000290365">
    <property type="component" value="Chromosome"/>
</dbReference>
<evidence type="ECO:0000259" key="1">
    <source>
        <dbReference type="SMART" id="SM01043"/>
    </source>
</evidence>
<dbReference type="InterPro" id="IPR036388">
    <property type="entry name" value="WH-like_DNA-bd_sf"/>
</dbReference>
<protein>
    <recommendedName>
        <fullName evidence="1">Bacterial transcriptional activator domain-containing protein</fullName>
    </recommendedName>
</protein>
<dbReference type="InterPro" id="IPR011990">
    <property type="entry name" value="TPR-like_helical_dom_sf"/>
</dbReference>
<keyword evidence="3" id="KW-1185">Reference proteome</keyword>
<sequence length="665" mass="75129">MGCEIIAMEGGRMVNEGNQSIHAHVCLLGIFLLEKQEEQGVWRSIEQDLGKNNYARGVLKRLLCTPGRCLSREKLIKDVLPPTRDPSLAERYLRDAAYRIRQALGKEALSSTPVSYHLADQASIWTDLDECEALMREAERLDLEQARQLLEKACRLYERGEPLEGETGLWRHAICAAVEQEKKSCFLALAYTYEQLYLHWNAKCIYRKLLTLYPLDEAILCSMLAFLQRIGLAHEATTCYEQARRSFAEEGLELSASTQALAKRLAHIPISPEALVPPLLMLQKSQVITPHVLTTQGILKAEEDHLQEQKGQNMDAFRRHLLGAVAATIVTPTAGLTDLSLVNRFSQILAQPAEMEERTVQYLATKTSDYWQDRTTDALAPYDLLGYVAEHFLKILSFLERSMLPSERARLCAIAGETALLIGALFFELGDNLKARAYHQTVVQAAREANFPELEAAGWGWMSFTWSYSQQHQEALSSIQHARSFVTVKTDVTMRAWLAVIEAEVQAHLNEKEACLRAFSDADCIQDERDIRYGMGIDCLKLLSYKGASFPHLYSPQDAASTRFLVQAQEALSQALASVNPTLIRRRSTMHTDMAGIYLQQGALEEMYQHASQAIGLALQAKSQVAAQRVMKLRNTLAQHKDNRYVSLLDEQLEPFYLPEWYQMK</sequence>
<feature type="domain" description="Bacterial transcriptional activator" evidence="1">
    <location>
        <begin position="126"/>
        <end position="266"/>
    </location>
</feature>
<dbReference type="RefSeq" id="WP_129886799.1">
    <property type="nucleotide sequence ID" value="NZ_CP035758.1"/>
</dbReference>
<dbReference type="EMBL" id="CP035758">
    <property type="protein sequence ID" value="QBD76204.1"/>
    <property type="molecule type" value="Genomic_DNA"/>
</dbReference>
<reference evidence="2 3" key="1">
    <citation type="submission" date="2019-01" db="EMBL/GenBank/DDBJ databases">
        <title>Ktedonosporobacter rubrisoli SCAWS-G2.</title>
        <authorList>
            <person name="Huang Y."/>
            <person name="Yan B."/>
        </authorList>
    </citation>
    <scope>NUCLEOTIDE SEQUENCE [LARGE SCALE GENOMIC DNA]</scope>
    <source>
        <strain evidence="2 3">SCAWS-G2</strain>
    </source>
</reference>
<dbReference type="SUPFAM" id="SSF48452">
    <property type="entry name" value="TPR-like"/>
    <property type="match status" value="1"/>
</dbReference>
<dbReference type="InterPro" id="IPR051677">
    <property type="entry name" value="AfsR-DnrI-RedD_regulator"/>
</dbReference>
<evidence type="ECO:0000313" key="3">
    <source>
        <dbReference type="Proteomes" id="UP000290365"/>
    </source>
</evidence>
<name>A0A4P6JLW3_KTERU</name>
<gene>
    <name evidence="2" type="ORF">EPA93_09345</name>
</gene>